<organism evidence="1 2">
    <name type="scientific">Cohnella fermenti</name>
    <dbReference type="NCBI Taxonomy" id="2565925"/>
    <lineage>
        <taxon>Bacteria</taxon>
        <taxon>Bacillati</taxon>
        <taxon>Bacillota</taxon>
        <taxon>Bacilli</taxon>
        <taxon>Bacillales</taxon>
        <taxon>Paenibacillaceae</taxon>
        <taxon>Cohnella</taxon>
    </lineage>
</organism>
<proteinExistence type="predicted"/>
<dbReference type="Proteomes" id="UP000310636">
    <property type="component" value="Unassembled WGS sequence"/>
</dbReference>
<keyword evidence="2" id="KW-1185">Reference proteome</keyword>
<dbReference type="AlphaFoldDB" id="A0A4S4BJF4"/>
<evidence type="ECO:0000313" key="2">
    <source>
        <dbReference type="Proteomes" id="UP000310636"/>
    </source>
</evidence>
<sequence length="65" mass="7728">MMDQAYMVAQKVEFQYRELQAEMRRPGAPDGEWNLRCSRRAGRRADLPATLARTLFRKLFRTLPR</sequence>
<reference evidence="1 2" key="1">
    <citation type="submission" date="2019-04" db="EMBL/GenBank/DDBJ databases">
        <title>Cohnella sp. nov. isolated from preserved vegetables.</title>
        <authorList>
            <person name="Lin S.-Y."/>
            <person name="Hung M.-H."/>
            <person name="Young C.-C."/>
        </authorList>
    </citation>
    <scope>NUCLEOTIDE SEQUENCE [LARGE SCALE GENOMIC DNA]</scope>
    <source>
        <strain evidence="1 2">CC-MHH1044</strain>
    </source>
</reference>
<name>A0A4S4BJF4_9BACL</name>
<evidence type="ECO:0000313" key="1">
    <source>
        <dbReference type="EMBL" id="THF74565.1"/>
    </source>
</evidence>
<dbReference type="EMBL" id="SSOB01000039">
    <property type="protein sequence ID" value="THF74565.1"/>
    <property type="molecule type" value="Genomic_DNA"/>
</dbReference>
<comment type="caution">
    <text evidence="1">The sequence shown here is derived from an EMBL/GenBank/DDBJ whole genome shotgun (WGS) entry which is preliminary data.</text>
</comment>
<accession>A0A4S4BJF4</accession>
<dbReference type="RefSeq" id="WP_136372462.1">
    <property type="nucleotide sequence ID" value="NZ_SSOB01000039.1"/>
</dbReference>
<gene>
    <name evidence="1" type="ORF">E6C55_24490</name>
</gene>
<protein>
    <submittedName>
        <fullName evidence="1">Uncharacterized protein</fullName>
    </submittedName>
</protein>